<protein>
    <submittedName>
        <fullName evidence="5">Lrp/AsnC family transcriptional regulator</fullName>
    </submittedName>
</protein>
<feature type="domain" description="HTH asnC-type" evidence="4">
    <location>
        <begin position="1"/>
        <end position="67"/>
    </location>
</feature>
<keyword evidence="6" id="KW-1185">Reference proteome</keyword>
<gene>
    <name evidence="5" type="ORF">IOQ59_16575</name>
</gene>
<dbReference type="InterPro" id="IPR019888">
    <property type="entry name" value="Tscrpt_reg_AsnC-like"/>
</dbReference>
<dbReference type="Pfam" id="PF13404">
    <property type="entry name" value="HTH_AsnC-type"/>
    <property type="match status" value="1"/>
</dbReference>
<organism evidence="5 6">
    <name type="scientific">Pontibacterium sinense</name>
    <dbReference type="NCBI Taxonomy" id="2781979"/>
    <lineage>
        <taxon>Bacteria</taxon>
        <taxon>Pseudomonadati</taxon>
        <taxon>Pseudomonadota</taxon>
        <taxon>Gammaproteobacteria</taxon>
        <taxon>Oceanospirillales</taxon>
        <taxon>Oceanospirillaceae</taxon>
        <taxon>Pontibacterium</taxon>
    </lineage>
</organism>
<dbReference type="GO" id="GO:0043200">
    <property type="term" value="P:response to amino acid"/>
    <property type="evidence" value="ECO:0007669"/>
    <property type="project" value="TreeGrafter"/>
</dbReference>
<comment type="caution">
    <text evidence="5">The sequence shown here is derived from an EMBL/GenBank/DDBJ whole genome shotgun (WGS) entry which is preliminary data.</text>
</comment>
<proteinExistence type="predicted"/>
<evidence type="ECO:0000256" key="3">
    <source>
        <dbReference type="ARBA" id="ARBA00023163"/>
    </source>
</evidence>
<dbReference type="GO" id="GO:0005829">
    <property type="term" value="C:cytosol"/>
    <property type="evidence" value="ECO:0007669"/>
    <property type="project" value="TreeGrafter"/>
</dbReference>
<dbReference type="GO" id="GO:0043565">
    <property type="term" value="F:sequence-specific DNA binding"/>
    <property type="evidence" value="ECO:0007669"/>
    <property type="project" value="InterPro"/>
</dbReference>
<dbReference type="Gene3D" id="1.10.10.10">
    <property type="entry name" value="Winged helix-like DNA-binding domain superfamily/Winged helix DNA-binding domain"/>
    <property type="match status" value="1"/>
</dbReference>
<evidence type="ECO:0000259" key="4">
    <source>
        <dbReference type="PROSITE" id="PS50956"/>
    </source>
</evidence>
<keyword evidence="3" id="KW-0804">Transcription</keyword>
<dbReference type="Pfam" id="PF01037">
    <property type="entry name" value="AsnC_trans_reg"/>
    <property type="match status" value="1"/>
</dbReference>
<dbReference type="PANTHER" id="PTHR30154">
    <property type="entry name" value="LEUCINE-RESPONSIVE REGULATORY PROTEIN"/>
    <property type="match status" value="1"/>
</dbReference>
<dbReference type="InterPro" id="IPR011991">
    <property type="entry name" value="ArsR-like_HTH"/>
</dbReference>
<dbReference type="InterPro" id="IPR000485">
    <property type="entry name" value="AsnC-type_HTH_dom"/>
</dbReference>
<sequence length="139" mass="15837">MDKFDREILNLLTQNARQSVTAIGEVIGLSRTAVNERIRKLEDLGVIQRYTIEVGDQAQKQKVCAYFEMTFRPFDLKAVKKSIQAISEIRQAHALSGATDVLVYVEARSMERLMQVRQQLAELEHLDKIVTSTALEQMV</sequence>
<accession>A0A8J7FRV9</accession>
<dbReference type="Proteomes" id="UP000640333">
    <property type="component" value="Unassembled WGS sequence"/>
</dbReference>
<dbReference type="InterPro" id="IPR011008">
    <property type="entry name" value="Dimeric_a/b-barrel"/>
</dbReference>
<name>A0A8J7FRV9_9GAMM</name>
<dbReference type="SMART" id="SM00344">
    <property type="entry name" value="HTH_ASNC"/>
    <property type="match status" value="1"/>
</dbReference>
<dbReference type="GO" id="GO:0006355">
    <property type="term" value="P:regulation of DNA-templated transcription"/>
    <property type="evidence" value="ECO:0007669"/>
    <property type="project" value="UniProtKB-ARBA"/>
</dbReference>
<dbReference type="AlphaFoldDB" id="A0A8J7FRV9"/>
<dbReference type="InterPro" id="IPR019885">
    <property type="entry name" value="Tscrpt_reg_HTH_AsnC-type_CS"/>
</dbReference>
<keyword evidence="1" id="KW-0805">Transcription regulation</keyword>
<reference evidence="5" key="1">
    <citation type="submission" date="2020-10" db="EMBL/GenBank/DDBJ databases">
        <title>Bacterium isolated from coastal waters sediment.</title>
        <authorList>
            <person name="Chen R.-J."/>
            <person name="Lu D.-C."/>
            <person name="Zhu K.-L."/>
            <person name="Du Z.-J."/>
        </authorList>
    </citation>
    <scope>NUCLEOTIDE SEQUENCE</scope>
    <source>
        <strain evidence="5">N1Y112</strain>
    </source>
</reference>
<dbReference type="PRINTS" id="PR00033">
    <property type="entry name" value="HTHASNC"/>
</dbReference>
<dbReference type="SUPFAM" id="SSF46785">
    <property type="entry name" value="Winged helix' DNA-binding domain"/>
    <property type="match status" value="1"/>
</dbReference>
<evidence type="ECO:0000256" key="1">
    <source>
        <dbReference type="ARBA" id="ARBA00023015"/>
    </source>
</evidence>
<dbReference type="Gene3D" id="3.30.70.920">
    <property type="match status" value="1"/>
</dbReference>
<dbReference type="EMBL" id="JADEYS010000019">
    <property type="protein sequence ID" value="MBE9398877.1"/>
    <property type="molecule type" value="Genomic_DNA"/>
</dbReference>
<dbReference type="RefSeq" id="WP_193954571.1">
    <property type="nucleotide sequence ID" value="NZ_JADEYS010000019.1"/>
</dbReference>
<dbReference type="CDD" id="cd00090">
    <property type="entry name" value="HTH_ARSR"/>
    <property type="match status" value="1"/>
</dbReference>
<dbReference type="InterPro" id="IPR019887">
    <property type="entry name" value="Tscrpt_reg_AsnC/Lrp_C"/>
</dbReference>
<evidence type="ECO:0000313" key="5">
    <source>
        <dbReference type="EMBL" id="MBE9398877.1"/>
    </source>
</evidence>
<dbReference type="SUPFAM" id="SSF54909">
    <property type="entry name" value="Dimeric alpha+beta barrel"/>
    <property type="match status" value="1"/>
</dbReference>
<dbReference type="PROSITE" id="PS50956">
    <property type="entry name" value="HTH_ASNC_2"/>
    <property type="match status" value="1"/>
</dbReference>
<dbReference type="InterPro" id="IPR036388">
    <property type="entry name" value="WH-like_DNA-bd_sf"/>
</dbReference>
<keyword evidence="2" id="KW-0238">DNA-binding</keyword>
<evidence type="ECO:0000313" key="6">
    <source>
        <dbReference type="Proteomes" id="UP000640333"/>
    </source>
</evidence>
<dbReference type="PANTHER" id="PTHR30154:SF34">
    <property type="entry name" value="TRANSCRIPTIONAL REGULATOR AZLB"/>
    <property type="match status" value="1"/>
</dbReference>
<dbReference type="InterPro" id="IPR036390">
    <property type="entry name" value="WH_DNA-bd_sf"/>
</dbReference>
<evidence type="ECO:0000256" key="2">
    <source>
        <dbReference type="ARBA" id="ARBA00023125"/>
    </source>
</evidence>
<dbReference type="PROSITE" id="PS00519">
    <property type="entry name" value="HTH_ASNC_1"/>
    <property type="match status" value="1"/>
</dbReference>